<dbReference type="InterPro" id="IPR014730">
    <property type="entry name" value="ETF_a/b_N"/>
</dbReference>
<dbReference type="OrthoDB" id="8584059at2"/>
<keyword evidence="2" id="KW-0249">Electron transport</keyword>
<dbReference type="Pfam" id="PF01012">
    <property type="entry name" value="ETF"/>
    <property type="match status" value="1"/>
</dbReference>
<dbReference type="KEGG" id="aace:A0U92_04520"/>
<dbReference type="Gene3D" id="3.40.50.1220">
    <property type="entry name" value="TPP-binding domain"/>
    <property type="match status" value="1"/>
</dbReference>
<dbReference type="EMBL" id="CP014692">
    <property type="protein sequence ID" value="AQS84156.1"/>
    <property type="molecule type" value="Genomic_DNA"/>
</dbReference>
<evidence type="ECO:0000256" key="2">
    <source>
        <dbReference type="ARBA" id="ARBA00022982"/>
    </source>
</evidence>
<dbReference type="eggNOG" id="COG2025">
    <property type="taxonomic scope" value="Bacteria"/>
</dbReference>
<evidence type="ECO:0000256" key="1">
    <source>
        <dbReference type="ARBA" id="ARBA00005817"/>
    </source>
</evidence>
<dbReference type="RefSeq" id="WP_077812198.1">
    <property type="nucleotide sequence ID" value="NZ_CP014692.1"/>
</dbReference>
<evidence type="ECO:0000313" key="5">
    <source>
        <dbReference type="EMBL" id="AQS84156.1"/>
    </source>
</evidence>
<sequence>MSALRLRRDPRAERAARLVPGNGRLRYDMSATPEGPMTSPSGRLRRDPRAERQRLLTTGRDGRARLVRSGLVGQMAGSATSTAPVVKKIRVEQPEFFIIVVPDLPEGRLDRSDRQVLGAARKLADAGGGAVVVVGETVDEASLGVAGADRFVPLSGETDPDRRVAELVAVMDALSPRHVLLAESEEGADTARRLAARTGLGLLPGVEVLGPKQIIRPCGAGRQEWVGGLAPLMTLAPDRVPAWEGDAHEILPLEETVEKPGPRSARMTVGAVIPADPATMNLGDAPFVVSAGRGVTDFASFRATVKALHATPGASRVVCDSGDMPRSTQVGASGTILDALCYVALGIAGAPQHLQGLGRVEHVVAVNTDLHAAMVARAGLAIIADAQVVMPALCDVLAAEYGEKGA</sequence>
<evidence type="ECO:0000259" key="4">
    <source>
        <dbReference type="SMART" id="SM00893"/>
    </source>
</evidence>
<comment type="similarity">
    <text evidence="1">Belongs to the ETF alpha-subunit/FixB family.</text>
</comment>
<accession>A0A1U9KEE8</accession>
<dbReference type="GO" id="GO:0050660">
    <property type="term" value="F:flavin adenine dinucleotide binding"/>
    <property type="evidence" value="ECO:0007669"/>
    <property type="project" value="InterPro"/>
</dbReference>
<keyword evidence="2" id="KW-0813">Transport</keyword>
<keyword evidence="6" id="KW-1185">Reference proteome</keyword>
<gene>
    <name evidence="5" type="ORF">A0U92_04520</name>
</gene>
<feature type="domain" description="Electron transfer flavoprotein alpha/beta-subunit N-terminal" evidence="4">
    <location>
        <begin position="98"/>
        <end position="271"/>
    </location>
</feature>
<dbReference type="InterPro" id="IPR014729">
    <property type="entry name" value="Rossmann-like_a/b/a_fold"/>
</dbReference>
<dbReference type="SUPFAM" id="SSF52467">
    <property type="entry name" value="DHS-like NAD/FAD-binding domain"/>
    <property type="match status" value="1"/>
</dbReference>
<dbReference type="SUPFAM" id="SSF52402">
    <property type="entry name" value="Adenine nucleotide alpha hydrolases-like"/>
    <property type="match status" value="1"/>
</dbReference>
<dbReference type="InterPro" id="IPR029035">
    <property type="entry name" value="DHS-like_NAD/FAD-binding_dom"/>
</dbReference>
<dbReference type="Gene3D" id="3.40.50.620">
    <property type="entry name" value="HUPs"/>
    <property type="match status" value="1"/>
</dbReference>
<dbReference type="InterPro" id="IPR001308">
    <property type="entry name" value="ETF_a/FixB"/>
</dbReference>
<name>A0A1U9KEE8_ACEAC</name>
<evidence type="ECO:0000313" key="6">
    <source>
        <dbReference type="Proteomes" id="UP000188937"/>
    </source>
</evidence>
<dbReference type="STRING" id="435.A0U92_04520"/>
<organism evidence="5 6">
    <name type="scientific">Acetobacter aceti</name>
    <dbReference type="NCBI Taxonomy" id="435"/>
    <lineage>
        <taxon>Bacteria</taxon>
        <taxon>Pseudomonadati</taxon>
        <taxon>Pseudomonadota</taxon>
        <taxon>Alphaproteobacteria</taxon>
        <taxon>Acetobacterales</taxon>
        <taxon>Acetobacteraceae</taxon>
        <taxon>Acetobacter</taxon>
        <taxon>Acetobacter subgen. Acetobacter</taxon>
    </lineage>
</organism>
<dbReference type="PANTHER" id="PTHR43153:SF1">
    <property type="entry name" value="ELECTRON TRANSFER FLAVOPROTEIN SUBUNIT ALPHA, MITOCHONDRIAL"/>
    <property type="match status" value="1"/>
</dbReference>
<proteinExistence type="inferred from homology"/>
<dbReference type="Proteomes" id="UP000188937">
    <property type="component" value="Chromosome"/>
</dbReference>
<dbReference type="PANTHER" id="PTHR43153">
    <property type="entry name" value="ELECTRON TRANSFER FLAVOPROTEIN ALPHA"/>
    <property type="match status" value="1"/>
</dbReference>
<dbReference type="GO" id="GO:0033539">
    <property type="term" value="P:fatty acid beta-oxidation using acyl-CoA dehydrogenase"/>
    <property type="evidence" value="ECO:0007669"/>
    <property type="project" value="TreeGrafter"/>
</dbReference>
<dbReference type="SMART" id="SM00893">
    <property type="entry name" value="ETF"/>
    <property type="match status" value="1"/>
</dbReference>
<dbReference type="InterPro" id="IPR014731">
    <property type="entry name" value="ETF_asu_C"/>
</dbReference>
<dbReference type="GO" id="GO:0009055">
    <property type="term" value="F:electron transfer activity"/>
    <property type="evidence" value="ECO:0007669"/>
    <property type="project" value="InterPro"/>
</dbReference>
<reference evidence="5 6" key="1">
    <citation type="submission" date="2016-03" db="EMBL/GenBank/DDBJ databases">
        <title>Acetic acid bacteria sequencing.</title>
        <authorList>
            <person name="Brandt J."/>
            <person name="Jakob F."/>
            <person name="Vogel R.F."/>
        </authorList>
    </citation>
    <scope>NUCLEOTIDE SEQUENCE [LARGE SCALE GENOMIC DNA]</scope>
    <source>
        <strain evidence="5 6">TMW2.1153</strain>
    </source>
</reference>
<evidence type="ECO:0000256" key="3">
    <source>
        <dbReference type="SAM" id="MobiDB-lite"/>
    </source>
</evidence>
<feature type="region of interest" description="Disordered" evidence="3">
    <location>
        <begin position="22"/>
        <end position="50"/>
    </location>
</feature>
<dbReference type="AlphaFoldDB" id="A0A1U9KEE8"/>
<dbReference type="Pfam" id="PF00766">
    <property type="entry name" value="ETF_alpha"/>
    <property type="match status" value="1"/>
</dbReference>
<protein>
    <submittedName>
        <fullName evidence="5">Electron transfer flavoprotein subunit alpha</fullName>
    </submittedName>
</protein>